<dbReference type="InterPro" id="IPR036465">
    <property type="entry name" value="vWFA_dom_sf"/>
</dbReference>
<keyword evidence="3" id="KW-0539">Nucleus</keyword>
<evidence type="ECO:0000256" key="1">
    <source>
        <dbReference type="ARBA" id="ARBA00004123"/>
    </source>
</evidence>
<evidence type="ECO:0000259" key="6">
    <source>
        <dbReference type="Pfam" id="PF19435"/>
    </source>
</evidence>
<comment type="similarity">
    <text evidence="4">Belongs to the Integrator subunit 14 family.</text>
</comment>
<dbReference type="Pfam" id="PF19435">
    <property type="entry name" value="IntS14_b-barrel"/>
    <property type="match status" value="1"/>
</dbReference>
<dbReference type="Gene3D" id="3.40.50.410">
    <property type="entry name" value="von Willebrand factor, type A domain"/>
    <property type="match status" value="1"/>
</dbReference>
<dbReference type="AlphaFoldDB" id="A0AAD9MT18"/>
<dbReference type="EMBL" id="JAODUP010000878">
    <property type="protein sequence ID" value="KAK2143093.1"/>
    <property type="molecule type" value="Genomic_DNA"/>
</dbReference>
<dbReference type="Proteomes" id="UP001208570">
    <property type="component" value="Unassembled WGS sequence"/>
</dbReference>
<evidence type="ECO:0000256" key="4">
    <source>
        <dbReference type="ARBA" id="ARBA00061449"/>
    </source>
</evidence>
<sequence length="504" mass="56150">MPTVILFDCSLSMSRPVCPSDNNDDIQRKHLAINGINTLLDYLTEHCKLEFVSLVEFSSTASIQVPFTRDHELIRAALSKTETRLGDKTCIETALNTVSMMVLDEWGVHTPCQILLISDGSTGVGQGCLRESLLSIPRPSSGDDKLLIPFSFTCKLHILCIAPPNEQSLNKSLPLYRKLIDISGGRGEIFLPEKQLTKASVLDLFSRVTEKYYAPFLGTLKCGDLKCNMQLFPAPEPFEKDHEFERIEKSVSHVIEVVGFMDIGDIASPPYISRHLVLPVSTSPENGGEHVKDEEEDGDGKQAAFTVLLHGSLKVEGMVALTQLADEWFGMIYSWADSKKKSNLMLSVFEPGTTPIPWLGNLTHLAPTDDFPIPPYGEDESKSPFPVRPSERRSYAQNCVVWLKQTGIQADIQKILRNARKLPEKQQQFYKELNRLRRAALAYGFHDLMSAVAQLLQRECTMLPGNAHPDAALQLTHASNSLKNDKSKDVIQNILPLKTNFSGD</sequence>
<dbReference type="CDD" id="cd00198">
    <property type="entry name" value="vWFA"/>
    <property type="match status" value="1"/>
</dbReference>
<comment type="caution">
    <text evidence="8">The sequence shown here is derived from an EMBL/GenBank/DDBJ whole genome shotgun (WGS) entry which is preliminary data.</text>
</comment>
<reference evidence="8" key="1">
    <citation type="journal article" date="2023" name="Mol. Biol. Evol.">
        <title>Third-Generation Sequencing Reveals the Adaptive Role of the Epigenome in Three Deep-Sea Polychaetes.</title>
        <authorList>
            <person name="Perez M."/>
            <person name="Aroh O."/>
            <person name="Sun Y."/>
            <person name="Lan Y."/>
            <person name="Juniper S.K."/>
            <person name="Young C.R."/>
            <person name="Angers B."/>
            <person name="Qian P.Y."/>
        </authorList>
    </citation>
    <scope>NUCLEOTIDE SEQUENCE</scope>
    <source>
        <strain evidence="8">P08H-3</strain>
    </source>
</reference>
<comment type="subcellular location">
    <subcellularLocation>
        <location evidence="1">Nucleus</location>
    </subcellularLocation>
</comment>
<keyword evidence="9" id="KW-1185">Reference proteome</keyword>
<dbReference type="InterPro" id="IPR002035">
    <property type="entry name" value="VWF_A"/>
</dbReference>
<feature type="domain" description="Integrator complex subunit 14 beta-barrel" evidence="6">
    <location>
        <begin position="213"/>
        <end position="352"/>
    </location>
</feature>
<evidence type="ECO:0000259" key="5">
    <source>
        <dbReference type="Pfam" id="PF13519"/>
    </source>
</evidence>
<evidence type="ECO:0000259" key="7">
    <source>
        <dbReference type="Pfam" id="PF20504"/>
    </source>
</evidence>
<dbReference type="InterPro" id="IPR046471">
    <property type="entry name" value="IntS14_C"/>
</dbReference>
<evidence type="ECO:0000256" key="2">
    <source>
        <dbReference type="ARBA" id="ARBA00016816"/>
    </source>
</evidence>
<dbReference type="SUPFAM" id="SSF53300">
    <property type="entry name" value="vWA-like"/>
    <property type="match status" value="1"/>
</dbReference>
<dbReference type="InterPro" id="IPR039841">
    <property type="entry name" value="INTS14"/>
</dbReference>
<dbReference type="Pfam" id="PF13519">
    <property type="entry name" value="VWA_2"/>
    <property type="match status" value="1"/>
</dbReference>
<organism evidence="8 9">
    <name type="scientific">Paralvinella palmiformis</name>
    <dbReference type="NCBI Taxonomy" id="53620"/>
    <lineage>
        <taxon>Eukaryota</taxon>
        <taxon>Metazoa</taxon>
        <taxon>Spiralia</taxon>
        <taxon>Lophotrochozoa</taxon>
        <taxon>Annelida</taxon>
        <taxon>Polychaeta</taxon>
        <taxon>Sedentaria</taxon>
        <taxon>Canalipalpata</taxon>
        <taxon>Terebellida</taxon>
        <taxon>Terebelliformia</taxon>
        <taxon>Alvinellidae</taxon>
        <taxon>Paralvinella</taxon>
    </lineage>
</organism>
<feature type="domain" description="VWFA" evidence="5">
    <location>
        <begin position="3"/>
        <end position="120"/>
    </location>
</feature>
<dbReference type="PANTHER" id="PTHR13532:SF3">
    <property type="entry name" value="INTEGRATOR COMPLEX SUBUNIT 14"/>
    <property type="match status" value="1"/>
</dbReference>
<name>A0AAD9MT18_9ANNE</name>
<dbReference type="GO" id="GO:0034472">
    <property type="term" value="P:snRNA 3'-end processing"/>
    <property type="evidence" value="ECO:0007669"/>
    <property type="project" value="TreeGrafter"/>
</dbReference>
<evidence type="ECO:0000256" key="3">
    <source>
        <dbReference type="ARBA" id="ARBA00023242"/>
    </source>
</evidence>
<evidence type="ECO:0000313" key="9">
    <source>
        <dbReference type="Proteomes" id="UP001208570"/>
    </source>
</evidence>
<proteinExistence type="inferred from homology"/>
<evidence type="ECO:0000313" key="8">
    <source>
        <dbReference type="EMBL" id="KAK2143093.1"/>
    </source>
</evidence>
<dbReference type="GO" id="GO:0032039">
    <property type="term" value="C:integrator complex"/>
    <property type="evidence" value="ECO:0007669"/>
    <property type="project" value="InterPro"/>
</dbReference>
<protein>
    <recommendedName>
        <fullName evidence="2">Integrator complex subunit 14</fullName>
    </recommendedName>
</protein>
<dbReference type="PANTHER" id="PTHR13532">
    <property type="match status" value="1"/>
</dbReference>
<accession>A0AAD9MT18</accession>
<gene>
    <name evidence="8" type="ORF">LSH36_878g01004</name>
</gene>
<dbReference type="Pfam" id="PF20504">
    <property type="entry name" value="IntS14_C"/>
    <property type="match status" value="1"/>
</dbReference>
<dbReference type="InterPro" id="IPR045814">
    <property type="entry name" value="IntS14_b-barrel"/>
</dbReference>
<feature type="domain" description="Integrator complex subunit 14 C-terminal" evidence="7">
    <location>
        <begin position="400"/>
        <end position="502"/>
    </location>
</feature>